<protein>
    <submittedName>
        <fullName evidence="2">Uncharacterized protein</fullName>
    </submittedName>
</protein>
<name>A0ABV8G1C5_9ACTN</name>
<feature type="chain" id="PRO_5045534493" evidence="1">
    <location>
        <begin position="26"/>
        <end position="58"/>
    </location>
</feature>
<proteinExistence type="predicted"/>
<gene>
    <name evidence="2" type="ORF">ACFOY2_06715</name>
</gene>
<dbReference type="RefSeq" id="WP_379527052.1">
    <property type="nucleotide sequence ID" value="NZ_JBHSBI010000003.1"/>
</dbReference>
<evidence type="ECO:0000313" key="2">
    <source>
        <dbReference type="EMBL" id="MFC4006904.1"/>
    </source>
</evidence>
<organism evidence="2 3">
    <name type="scientific">Nonomuraea purpurea</name>
    <dbReference type="NCBI Taxonomy" id="1849276"/>
    <lineage>
        <taxon>Bacteria</taxon>
        <taxon>Bacillati</taxon>
        <taxon>Actinomycetota</taxon>
        <taxon>Actinomycetes</taxon>
        <taxon>Streptosporangiales</taxon>
        <taxon>Streptosporangiaceae</taxon>
        <taxon>Nonomuraea</taxon>
    </lineage>
</organism>
<dbReference type="EMBL" id="JBHSBI010000003">
    <property type="protein sequence ID" value="MFC4006904.1"/>
    <property type="molecule type" value="Genomic_DNA"/>
</dbReference>
<dbReference type="PROSITE" id="PS51257">
    <property type="entry name" value="PROKAR_LIPOPROTEIN"/>
    <property type="match status" value="1"/>
</dbReference>
<reference evidence="3" key="1">
    <citation type="journal article" date="2019" name="Int. J. Syst. Evol. Microbiol.">
        <title>The Global Catalogue of Microorganisms (GCM) 10K type strain sequencing project: providing services to taxonomists for standard genome sequencing and annotation.</title>
        <authorList>
            <consortium name="The Broad Institute Genomics Platform"/>
            <consortium name="The Broad Institute Genome Sequencing Center for Infectious Disease"/>
            <person name="Wu L."/>
            <person name="Ma J."/>
        </authorList>
    </citation>
    <scope>NUCLEOTIDE SEQUENCE [LARGE SCALE GENOMIC DNA]</scope>
    <source>
        <strain evidence="3">TBRC 1276</strain>
    </source>
</reference>
<feature type="signal peptide" evidence="1">
    <location>
        <begin position="1"/>
        <end position="25"/>
    </location>
</feature>
<dbReference type="Proteomes" id="UP001595851">
    <property type="component" value="Unassembled WGS sequence"/>
</dbReference>
<comment type="caution">
    <text evidence="2">The sequence shown here is derived from an EMBL/GenBank/DDBJ whole genome shotgun (WGS) entry which is preliminary data.</text>
</comment>
<evidence type="ECO:0000256" key="1">
    <source>
        <dbReference type="SAM" id="SignalP"/>
    </source>
</evidence>
<keyword evidence="3" id="KW-1185">Reference proteome</keyword>
<keyword evidence="1" id="KW-0732">Signal</keyword>
<evidence type="ECO:0000313" key="3">
    <source>
        <dbReference type="Proteomes" id="UP001595851"/>
    </source>
</evidence>
<sequence length="58" mass="6089">MKRLIPALLPALAACGAQPAPNAQAAALTWAIETQPITMNPQLWSQNKVTGAWLHAAA</sequence>
<accession>A0ABV8G1C5</accession>